<accession>A0A6S6TGS1</accession>
<proteinExistence type="predicted"/>
<organism evidence="3">
    <name type="scientific">uncultured Campylobacterales bacterium</name>
    <dbReference type="NCBI Taxonomy" id="352960"/>
    <lineage>
        <taxon>Bacteria</taxon>
        <taxon>Pseudomonadati</taxon>
        <taxon>Campylobacterota</taxon>
        <taxon>Epsilonproteobacteria</taxon>
        <taxon>Campylobacterales</taxon>
        <taxon>environmental samples</taxon>
    </lineage>
</organism>
<dbReference type="InterPro" id="IPR011576">
    <property type="entry name" value="Pyridox_Oxase_N"/>
</dbReference>
<dbReference type="GO" id="GO:0005829">
    <property type="term" value="C:cytosol"/>
    <property type="evidence" value="ECO:0007669"/>
    <property type="project" value="TreeGrafter"/>
</dbReference>
<name>A0A6S6TGS1_9BACT</name>
<reference evidence="3" key="1">
    <citation type="submission" date="2020-01" db="EMBL/GenBank/DDBJ databases">
        <authorList>
            <person name="Meier V. D."/>
            <person name="Meier V D."/>
        </authorList>
    </citation>
    <scope>NUCLEOTIDE SEQUENCE</scope>
    <source>
        <strain evidence="3">HLG_WM_MAG_12</strain>
    </source>
</reference>
<sequence length="176" mass="20461">MTRITKEDAQKELQIFTKNIQSVNLSTVSIDGEPFASYSPFVEDENGNFYVFISTAVQHSHNMSANPKAHILFIEDEHKTEHIYARRRLYFKATVDRFEENDKREEKIHQLFIDRFADKVSFFSMMKDSRFYKLIPSEGNFVLGFGAAFKISDDRKILDLNDKGHSKSHEEGLKKG</sequence>
<dbReference type="EMBL" id="CACVAW010000067">
    <property type="protein sequence ID" value="CAA6815657.1"/>
    <property type="molecule type" value="Genomic_DNA"/>
</dbReference>
<dbReference type="PANTHER" id="PTHR35176:SF6">
    <property type="entry name" value="HEME OXYGENASE HI_0854-RELATED"/>
    <property type="match status" value="1"/>
</dbReference>
<dbReference type="InterPro" id="IPR014419">
    <property type="entry name" value="HutZ"/>
</dbReference>
<evidence type="ECO:0000256" key="1">
    <source>
        <dbReference type="ARBA" id="ARBA00023002"/>
    </source>
</evidence>
<dbReference type="GO" id="GO:0070967">
    <property type="term" value="F:coenzyme F420 binding"/>
    <property type="evidence" value="ECO:0007669"/>
    <property type="project" value="TreeGrafter"/>
</dbReference>
<dbReference type="InterPro" id="IPR052019">
    <property type="entry name" value="F420H2_bilvrd_red/Heme_oxyg"/>
</dbReference>
<dbReference type="Gene3D" id="2.30.110.10">
    <property type="entry name" value="Electron Transport, Fmn-binding Protein, Chain A"/>
    <property type="match status" value="1"/>
</dbReference>
<dbReference type="PIRSF" id="PIRSF004633">
    <property type="entry name" value="UCP_PLP_oxd"/>
    <property type="match status" value="1"/>
</dbReference>
<dbReference type="PANTHER" id="PTHR35176">
    <property type="entry name" value="HEME OXYGENASE HI_0854-RELATED"/>
    <property type="match status" value="1"/>
</dbReference>
<dbReference type="Pfam" id="PF01243">
    <property type="entry name" value="PNPOx_N"/>
    <property type="match status" value="1"/>
</dbReference>
<feature type="domain" description="Pyridoxamine 5'-phosphate oxidase N-terminal" evidence="2">
    <location>
        <begin position="10"/>
        <end position="141"/>
    </location>
</feature>
<evidence type="ECO:0000259" key="2">
    <source>
        <dbReference type="Pfam" id="PF01243"/>
    </source>
</evidence>
<gene>
    <name evidence="3" type="ORF">HELGO_WM9069</name>
</gene>
<evidence type="ECO:0000313" key="3">
    <source>
        <dbReference type="EMBL" id="CAA6815657.1"/>
    </source>
</evidence>
<dbReference type="SUPFAM" id="SSF50475">
    <property type="entry name" value="FMN-binding split barrel"/>
    <property type="match status" value="1"/>
</dbReference>
<keyword evidence="1" id="KW-0560">Oxidoreductase</keyword>
<dbReference type="AlphaFoldDB" id="A0A6S6TGS1"/>
<dbReference type="InterPro" id="IPR012349">
    <property type="entry name" value="Split_barrel_FMN-bd"/>
</dbReference>
<dbReference type="GO" id="GO:0016627">
    <property type="term" value="F:oxidoreductase activity, acting on the CH-CH group of donors"/>
    <property type="evidence" value="ECO:0007669"/>
    <property type="project" value="TreeGrafter"/>
</dbReference>
<protein>
    <submittedName>
        <fullName evidence="3">Pyridoxamine 5-phosphate oxidase</fullName>
    </submittedName>
</protein>